<evidence type="ECO:0000313" key="4">
    <source>
        <dbReference type="Proteomes" id="UP000301751"/>
    </source>
</evidence>
<dbReference type="InterPro" id="IPR027051">
    <property type="entry name" value="XdhC_Rossmann_dom"/>
</dbReference>
<dbReference type="InterPro" id="IPR003777">
    <property type="entry name" value="XdhC_CoxI"/>
</dbReference>
<dbReference type="NCBIfam" id="TIGR02964">
    <property type="entry name" value="xanthine_xdhC"/>
    <property type="match status" value="1"/>
</dbReference>
<dbReference type="Proteomes" id="UP000301751">
    <property type="component" value="Unassembled WGS sequence"/>
</dbReference>
<dbReference type="PANTHER" id="PTHR30388:SF6">
    <property type="entry name" value="XANTHINE DEHYDROGENASE SUBUNIT A-RELATED"/>
    <property type="match status" value="1"/>
</dbReference>
<dbReference type="PANTHER" id="PTHR30388">
    <property type="entry name" value="ALDEHYDE OXIDOREDUCTASE MOLYBDENUM COFACTOR ASSEMBLY PROTEIN"/>
    <property type="match status" value="1"/>
</dbReference>
<accession>A0A480AP52</accession>
<feature type="domain" description="XdhC Rossmann" evidence="2">
    <location>
        <begin position="117"/>
        <end position="260"/>
    </location>
</feature>
<dbReference type="Pfam" id="PF13478">
    <property type="entry name" value="XdhC_C"/>
    <property type="match status" value="1"/>
</dbReference>
<dbReference type="Gene3D" id="3.40.50.720">
    <property type="entry name" value="NAD(P)-binding Rossmann-like Domain"/>
    <property type="match status" value="1"/>
</dbReference>
<feature type="domain" description="XdhC- CoxI" evidence="1">
    <location>
        <begin position="12"/>
        <end position="70"/>
    </location>
</feature>
<dbReference type="InterPro" id="IPR014308">
    <property type="entry name" value="Xanthine_DH_XdhC"/>
</dbReference>
<gene>
    <name evidence="3" type="ORF">AQPW35_12280</name>
</gene>
<organism evidence="3 4">
    <name type="scientific">Pseudaquabacterium pictum</name>
    <dbReference type="NCBI Taxonomy" id="2315236"/>
    <lineage>
        <taxon>Bacteria</taxon>
        <taxon>Pseudomonadati</taxon>
        <taxon>Pseudomonadota</taxon>
        <taxon>Betaproteobacteria</taxon>
        <taxon>Burkholderiales</taxon>
        <taxon>Sphaerotilaceae</taxon>
        <taxon>Pseudaquabacterium</taxon>
    </lineage>
</organism>
<protein>
    <submittedName>
        <fullName evidence="3">Xanthine dehydrogenase accessory protein XdhC</fullName>
    </submittedName>
</protein>
<evidence type="ECO:0000313" key="3">
    <source>
        <dbReference type="EMBL" id="GCL62147.1"/>
    </source>
</evidence>
<dbReference type="Pfam" id="PF02625">
    <property type="entry name" value="XdhC_CoxI"/>
    <property type="match status" value="1"/>
</dbReference>
<name>A0A480AP52_9BURK</name>
<reference evidence="4" key="1">
    <citation type="submission" date="2019-03" db="EMBL/GenBank/DDBJ databases">
        <title>Aquabacterium pictum sp.nov., the first bacteriochlorophyll a-containing freshwater bacterium in the genus Aquabacterium of the class Betaproteobacteria.</title>
        <authorList>
            <person name="Hirose S."/>
            <person name="Tank M."/>
            <person name="Hara E."/>
            <person name="Tamaki H."/>
            <person name="Takaichi S."/>
            <person name="Haruta S."/>
            <person name="Hanada S."/>
        </authorList>
    </citation>
    <scope>NUCLEOTIDE SEQUENCE [LARGE SCALE GENOMIC DNA]</scope>
    <source>
        <strain evidence="4">W35</strain>
    </source>
</reference>
<evidence type="ECO:0000259" key="1">
    <source>
        <dbReference type="Pfam" id="PF02625"/>
    </source>
</evidence>
<dbReference type="OrthoDB" id="61481at2"/>
<proteinExistence type="predicted"/>
<sequence>MHGALKATGRAWLDAGRPAMLVQVLEARGSVPREAGTRMLVSADAVAGTIGGGHLELQAIARARALLADHVTTPHDQPIALGPTLGQCCGGALTLRTAPLDAAALVAWPDEVPLFHLQLYGAGHVGRAIAQLLATLPCEVDWIDEREAEFPAEPGPPHIRRLCVEPVEAEVPLAPPGAFHLVLTHSHDLDLRITEAILQRGDFGYLGLIGSATKRARFLARFRQRGVADAALDRLTCPIGVPGIPGKQPEQIAVAVVAQLLQQAASTG</sequence>
<dbReference type="RefSeq" id="WP_137731888.1">
    <property type="nucleotide sequence ID" value="NZ_BJCL01000002.1"/>
</dbReference>
<dbReference type="InterPro" id="IPR052698">
    <property type="entry name" value="MoCofactor_Util/Proc"/>
</dbReference>
<comment type="caution">
    <text evidence="3">The sequence shown here is derived from an EMBL/GenBank/DDBJ whole genome shotgun (WGS) entry which is preliminary data.</text>
</comment>
<keyword evidence="4" id="KW-1185">Reference proteome</keyword>
<dbReference type="AlphaFoldDB" id="A0A480AP52"/>
<evidence type="ECO:0000259" key="2">
    <source>
        <dbReference type="Pfam" id="PF13478"/>
    </source>
</evidence>
<dbReference type="EMBL" id="BJCL01000002">
    <property type="protein sequence ID" value="GCL62147.1"/>
    <property type="molecule type" value="Genomic_DNA"/>
</dbReference>